<evidence type="ECO:0000256" key="1">
    <source>
        <dbReference type="SAM" id="MobiDB-lite"/>
    </source>
</evidence>
<gene>
    <name evidence="2" type="ORF">CU102_16070</name>
</gene>
<proteinExistence type="predicted"/>
<evidence type="ECO:0000313" key="3">
    <source>
        <dbReference type="Proteomes" id="UP000241444"/>
    </source>
</evidence>
<accession>A0A2P7BNM9</accession>
<name>A0A2P7BNM9_9HYPH</name>
<comment type="caution">
    <text evidence="2">The sequence shown here is derived from an EMBL/GenBank/DDBJ whole genome shotgun (WGS) entry which is preliminary data.</text>
</comment>
<feature type="region of interest" description="Disordered" evidence="1">
    <location>
        <begin position="1"/>
        <end position="22"/>
    </location>
</feature>
<dbReference type="Proteomes" id="UP000241444">
    <property type="component" value="Unassembled WGS sequence"/>
</dbReference>
<evidence type="ECO:0000313" key="2">
    <source>
        <dbReference type="EMBL" id="PSH68074.1"/>
    </source>
</evidence>
<organism evidence="2 3">
    <name type="scientific">Phyllobacterium brassicacearum</name>
    <dbReference type="NCBI Taxonomy" id="314235"/>
    <lineage>
        <taxon>Bacteria</taxon>
        <taxon>Pseudomonadati</taxon>
        <taxon>Pseudomonadota</taxon>
        <taxon>Alphaproteobacteria</taxon>
        <taxon>Hyphomicrobiales</taxon>
        <taxon>Phyllobacteriaceae</taxon>
        <taxon>Phyllobacterium</taxon>
    </lineage>
</organism>
<dbReference type="AlphaFoldDB" id="A0A2P7BNM9"/>
<sequence length="77" mass="7884">MFAFHREGDQCDDSSGGDPANASIKAELSVSNAGTPTSYANRTGSHDSCTIIADSGTRIGEFGTGIEILGCNLVACN</sequence>
<protein>
    <submittedName>
        <fullName evidence="2">Uncharacterized protein</fullName>
    </submittedName>
</protein>
<reference evidence="3" key="1">
    <citation type="submission" date="2017-11" db="EMBL/GenBank/DDBJ databases">
        <authorList>
            <person name="Kuznetsova I."/>
            <person name="Sazanova A."/>
            <person name="Chirak E."/>
            <person name="Safronova V."/>
            <person name="Willems A."/>
        </authorList>
    </citation>
    <scope>NUCLEOTIDE SEQUENCE [LARGE SCALE GENOMIC DNA]</scope>
    <source>
        <strain evidence="3">STM 196</strain>
    </source>
</reference>
<dbReference type="EMBL" id="PGGO01000011">
    <property type="protein sequence ID" value="PSH68074.1"/>
    <property type="molecule type" value="Genomic_DNA"/>
</dbReference>
<keyword evidence="3" id="KW-1185">Reference proteome</keyword>